<feature type="transmembrane region" description="Helical" evidence="6">
    <location>
        <begin position="297"/>
        <end position="315"/>
    </location>
</feature>
<keyword evidence="3 6" id="KW-0812">Transmembrane</keyword>
<feature type="domain" description="Major facilitator superfamily (MFS) profile" evidence="7">
    <location>
        <begin position="12"/>
        <end position="415"/>
    </location>
</feature>
<feature type="transmembrane region" description="Helical" evidence="6">
    <location>
        <begin position="262"/>
        <end position="285"/>
    </location>
</feature>
<keyword evidence="5 6" id="KW-0472">Membrane</keyword>
<dbReference type="InterPro" id="IPR020846">
    <property type="entry name" value="MFS_dom"/>
</dbReference>
<dbReference type="PANTHER" id="PTHR11360">
    <property type="entry name" value="MONOCARBOXYLATE TRANSPORTER"/>
    <property type="match status" value="1"/>
</dbReference>
<protein>
    <submittedName>
        <fullName evidence="8">MFS transporter</fullName>
    </submittedName>
</protein>
<feature type="transmembrane region" description="Helical" evidence="6">
    <location>
        <begin position="321"/>
        <end position="345"/>
    </location>
</feature>
<keyword evidence="2" id="KW-0813">Transport</keyword>
<evidence type="ECO:0000256" key="2">
    <source>
        <dbReference type="ARBA" id="ARBA00022448"/>
    </source>
</evidence>
<feature type="transmembrane region" description="Helical" evidence="6">
    <location>
        <begin position="169"/>
        <end position="191"/>
    </location>
</feature>
<evidence type="ECO:0000313" key="9">
    <source>
        <dbReference type="Proteomes" id="UP001524473"/>
    </source>
</evidence>
<dbReference type="InterPro" id="IPR050327">
    <property type="entry name" value="Proton-linked_MCT"/>
</dbReference>
<comment type="caution">
    <text evidence="8">The sequence shown here is derived from an EMBL/GenBank/DDBJ whole genome shotgun (WGS) entry which is preliminary data.</text>
</comment>
<accession>A0ABT1RXJ0</accession>
<evidence type="ECO:0000256" key="1">
    <source>
        <dbReference type="ARBA" id="ARBA00004651"/>
    </source>
</evidence>
<evidence type="ECO:0000256" key="6">
    <source>
        <dbReference type="SAM" id="Phobius"/>
    </source>
</evidence>
<dbReference type="PANTHER" id="PTHR11360:SF290">
    <property type="entry name" value="MONOCARBOXYLATE MFS PERMEASE"/>
    <property type="match status" value="1"/>
</dbReference>
<dbReference type="Pfam" id="PF07690">
    <property type="entry name" value="MFS_1"/>
    <property type="match status" value="1"/>
</dbReference>
<dbReference type="InterPro" id="IPR036259">
    <property type="entry name" value="MFS_trans_sf"/>
</dbReference>
<evidence type="ECO:0000256" key="4">
    <source>
        <dbReference type="ARBA" id="ARBA00022989"/>
    </source>
</evidence>
<evidence type="ECO:0000313" key="8">
    <source>
        <dbReference type="EMBL" id="MCQ4839391.1"/>
    </source>
</evidence>
<feature type="transmembrane region" description="Helical" evidence="6">
    <location>
        <begin position="138"/>
        <end position="157"/>
    </location>
</feature>
<dbReference type="SUPFAM" id="SSF103473">
    <property type="entry name" value="MFS general substrate transporter"/>
    <property type="match status" value="1"/>
</dbReference>
<sequence length="435" mass="44775">MAVNLKEKYHWLVLAACCGLAISSIGICCNSLGVFYTPVSEALGVGRGDFALHATISQLAAGLCCPLAVALLRRCSLKLVLAAGIVLASLSTGLMALADHIAWFYVLGALRGVGCALYGLTPLMVVLGNWFQKKHGMAVGIAMCCSGLGGAVFTPIFQQLLLTVGWRTAFLVMAAFIAVLALPGALSVLCLKPSRKGLLPYGAVAASVQEEAVESGLSEKKNAGKSGFLSPAFPISILFALLCACITGLGQHFPGYAEHAGIGAAVGALMVSASMVGNIVSKLILGVLSDAIGPFRSCSLMTLINCGALLALSLLPVRGSLLPLVCAFFYGTIYSVAAVGVPLVVRFVFGPERYDAVYGVVAVFTSCGGALGLSVIGYLYDFFGGYGIAIGGCAVLGAVNVALLLVLALLRKREQAAGPEERSGKISVQAAEELS</sequence>
<name>A0ABT1RXJ0_9FIRM</name>
<feature type="transmembrane region" description="Helical" evidence="6">
    <location>
        <begin position="386"/>
        <end position="410"/>
    </location>
</feature>
<organism evidence="8 9">
    <name type="scientific">Neglectibacter timonensis</name>
    <dbReference type="NCBI Taxonomy" id="1776382"/>
    <lineage>
        <taxon>Bacteria</taxon>
        <taxon>Bacillati</taxon>
        <taxon>Bacillota</taxon>
        <taxon>Clostridia</taxon>
        <taxon>Eubacteriales</taxon>
        <taxon>Oscillospiraceae</taxon>
        <taxon>Neglectibacter</taxon>
    </lineage>
</organism>
<evidence type="ECO:0000256" key="3">
    <source>
        <dbReference type="ARBA" id="ARBA00022692"/>
    </source>
</evidence>
<dbReference type="RefSeq" id="WP_066866869.1">
    <property type="nucleotide sequence ID" value="NZ_CABKVV010000014.1"/>
</dbReference>
<keyword evidence="9" id="KW-1185">Reference proteome</keyword>
<dbReference type="GeneID" id="90533616"/>
<gene>
    <name evidence="8" type="ORF">NE695_05600</name>
</gene>
<dbReference type="PROSITE" id="PS50850">
    <property type="entry name" value="MFS"/>
    <property type="match status" value="1"/>
</dbReference>
<proteinExistence type="predicted"/>
<feature type="transmembrane region" description="Helical" evidence="6">
    <location>
        <begin position="12"/>
        <end position="38"/>
    </location>
</feature>
<dbReference type="EMBL" id="JANFZH010000009">
    <property type="protein sequence ID" value="MCQ4839391.1"/>
    <property type="molecule type" value="Genomic_DNA"/>
</dbReference>
<keyword evidence="4 6" id="KW-1133">Transmembrane helix</keyword>
<comment type="subcellular location">
    <subcellularLocation>
        <location evidence="1">Cell membrane</location>
        <topology evidence="1">Multi-pass membrane protein</topology>
    </subcellularLocation>
</comment>
<feature type="transmembrane region" description="Helical" evidence="6">
    <location>
        <begin position="103"/>
        <end position="126"/>
    </location>
</feature>
<feature type="transmembrane region" description="Helical" evidence="6">
    <location>
        <begin position="228"/>
        <end position="250"/>
    </location>
</feature>
<evidence type="ECO:0000256" key="5">
    <source>
        <dbReference type="ARBA" id="ARBA00023136"/>
    </source>
</evidence>
<dbReference type="InterPro" id="IPR011701">
    <property type="entry name" value="MFS"/>
</dbReference>
<evidence type="ECO:0000259" key="7">
    <source>
        <dbReference type="PROSITE" id="PS50850"/>
    </source>
</evidence>
<dbReference type="Gene3D" id="1.20.1250.20">
    <property type="entry name" value="MFS general substrate transporter like domains"/>
    <property type="match status" value="2"/>
</dbReference>
<reference evidence="8 9" key="1">
    <citation type="submission" date="2022-06" db="EMBL/GenBank/DDBJ databases">
        <title>Isolation of gut microbiota from human fecal samples.</title>
        <authorList>
            <person name="Pamer E.G."/>
            <person name="Barat B."/>
            <person name="Waligurski E."/>
            <person name="Medina S."/>
            <person name="Paddock L."/>
            <person name="Mostad J."/>
        </authorList>
    </citation>
    <scope>NUCLEOTIDE SEQUENCE [LARGE SCALE GENOMIC DNA]</scope>
    <source>
        <strain evidence="8 9">DFI.9.73</strain>
    </source>
</reference>
<feature type="transmembrane region" description="Helical" evidence="6">
    <location>
        <begin position="79"/>
        <end position="97"/>
    </location>
</feature>
<dbReference type="Proteomes" id="UP001524473">
    <property type="component" value="Unassembled WGS sequence"/>
</dbReference>
<feature type="transmembrane region" description="Helical" evidence="6">
    <location>
        <begin position="50"/>
        <end position="72"/>
    </location>
</feature>
<feature type="transmembrane region" description="Helical" evidence="6">
    <location>
        <begin position="357"/>
        <end position="380"/>
    </location>
</feature>